<evidence type="ECO:0000313" key="2">
    <source>
        <dbReference type="Proteomes" id="UP000480684"/>
    </source>
</evidence>
<dbReference type="RefSeq" id="WP_163680655.1">
    <property type="nucleotide sequence ID" value="NZ_JAAIYP010000039.1"/>
</dbReference>
<gene>
    <name evidence="1" type="ORF">G4223_13440</name>
</gene>
<dbReference type="AlphaFoldDB" id="A0A7C9QV30"/>
<reference evidence="1 2" key="1">
    <citation type="submission" date="2020-02" db="EMBL/GenBank/DDBJ databases">
        <authorList>
            <person name="Dziuba M."/>
            <person name="Kuznetsov B."/>
            <person name="Mardanov A."/>
            <person name="Ravin N."/>
            <person name="Grouzdev D."/>
        </authorList>
    </citation>
    <scope>NUCLEOTIDE SEQUENCE [LARGE SCALE GENOMIC DNA]</scope>
    <source>
        <strain evidence="1 2">SpK</strain>
    </source>
</reference>
<dbReference type="EMBL" id="JAAIYP010000039">
    <property type="protein sequence ID" value="NFV81117.1"/>
    <property type="molecule type" value="Genomic_DNA"/>
</dbReference>
<evidence type="ECO:0008006" key="3">
    <source>
        <dbReference type="Google" id="ProtNLM"/>
    </source>
</evidence>
<name>A0A7C9QV30_9PROT</name>
<dbReference type="Proteomes" id="UP000480684">
    <property type="component" value="Unassembled WGS sequence"/>
</dbReference>
<sequence length="177" mass="19501">MRRATFLSTPPKLTGEIRRFCAMLSDAEPAVLKAVPFPGCDGDCWTNLPAHVGRFGGSALTGWRVVVWPRVMAHAEPHVVWLSPKDEVIDVTATPDRASHSVFVADPAATQDTRPRRLALASDSNLTRWMELADAGEEDSDAALDLFLAVLRKHARPDDPCYCGSGRQMRKCHPIKK</sequence>
<comment type="caution">
    <text evidence="1">The sequence shown here is derived from an EMBL/GenBank/DDBJ whole genome shotgun (WGS) entry which is preliminary data.</text>
</comment>
<keyword evidence="2" id="KW-1185">Reference proteome</keyword>
<protein>
    <recommendedName>
        <fullName evidence="3">SEC-C domain-containing protein</fullName>
    </recommendedName>
</protein>
<proteinExistence type="predicted"/>
<accession>A0A7C9QV30</accession>
<evidence type="ECO:0000313" key="1">
    <source>
        <dbReference type="EMBL" id="NFV81117.1"/>
    </source>
</evidence>
<organism evidence="1 2">
    <name type="scientific">Magnetospirillum aberrantis SpK</name>
    <dbReference type="NCBI Taxonomy" id="908842"/>
    <lineage>
        <taxon>Bacteria</taxon>
        <taxon>Pseudomonadati</taxon>
        <taxon>Pseudomonadota</taxon>
        <taxon>Alphaproteobacteria</taxon>
        <taxon>Rhodospirillales</taxon>
        <taxon>Rhodospirillaceae</taxon>
        <taxon>Magnetospirillum</taxon>
    </lineage>
</organism>